<evidence type="ECO:0000313" key="3">
    <source>
        <dbReference type="Proteomes" id="UP001283361"/>
    </source>
</evidence>
<keyword evidence="3" id="KW-1185">Reference proteome</keyword>
<dbReference type="Proteomes" id="UP001283361">
    <property type="component" value="Unassembled WGS sequence"/>
</dbReference>
<name>A0AAE0ZRV8_9GAST</name>
<feature type="region of interest" description="Disordered" evidence="1">
    <location>
        <begin position="1"/>
        <end position="24"/>
    </location>
</feature>
<organism evidence="2 3">
    <name type="scientific">Elysia crispata</name>
    <name type="common">lettuce slug</name>
    <dbReference type="NCBI Taxonomy" id="231223"/>
    <lineage>
        <taxon>Eukaryota</taxon>
        <taxon>Metazoa</taxon>
        <taxon>Spiralia</taxon>
        <taxon>Lophotrochozoa</taxon>
        <taxon>Mollusca</taxon>
        <taxon>Gastropoda</taxon>
        <taxon>Heterobranchia</taxon>
        <taxon>Euthyneura</taxon>
        <taxon>Panpulmonata</taxon>
        <taxon>Sacoglossa</taxon>
        <taxon>Placobranchoidea</taxon>
        <taxon>Plakobranchidae</taxon>
        <taxon>Elysia</taxon>
    </lineage>
</organism>
<sequence length="107" mass="12206">MSVTVRQLEPGQPPTPLESFTKLRTQGPSLRKPRALHSLLASTMYRHQAKVEVQKLAAWTNDILISCCTSNSCVGHFCWLRDQSSRKQEAKYRLASFDGGRLERQFQ</sequence>
<evidence type="ECO:0000256" key="1">
    <source>
        <dbReference type="SAM" id="MobiDB-lite"/>
    </source>
</evidence>
<dbReference type="AlphaFoldDB" id="A0AAE0ZRV8"/>
<accession>A0AAE0ZRV8</accession>
<protein>
    <submittedName>
        <fullName evidence="2">Uncharacterized protein</fullName>
    </submittedName>
</protein>
<gene>
    <name evidence="2" type="ORF">RRG08_066706</name>
</gene>
<evidence type="ECO:0000313" key="2">
    <source>
        <dbReference type="EMBL" id="KAK3773871.1"/>
    </source>
</evidence>
<dbReference type="EMBL" id="JAWDGP010003492">
    <property type="protein sequence ID" value="KAK3773871.1"/>
    <property type="molecule type" value="Genomic_DNA"/>
</dbReference>
<reference evidence="2" key="1">
    <citation type="journal article" date="2023" name="G3 (Bethesda)">
        <title>A reference genome for the long-term kleptoplast-retaining sea slug Elysia crispata morphotype clarki.</title>
        <authorList>
            <person name="Eastman K.E."/>
            <person name="Pendleton A.L."/>
            <person name="Shaikh M.A."/>
            <person name="Suttiyut T."/>
            <person name="Ogas R."/>
            <person name="Tomko P."/>
            <person name="Gavelis G."/>
            <person name="Widhalm J.R."/>
            <person name="Wisecaver J.H."/>
        </authorList>
    </citation>
    <scope>NUCLEOTIDE SEQUENCE</scope>
    <source>
        <strain evidence="2">ECLA1</strain>
    </source>
</reference>
<comment type="caution">
    <text evidence="2">The sequence shown here is derived from an EMBL/GenBank/DDBJ whole genome shotgun (WGS) entry which is preliminary data.</text>
</comment>
<proteinExistence type="predicted"/>